<gene>
    <name evidence="1" type="ORF">OCTVUL_1B007979</name>
</gene>
<keyword evidence="2" id="KW-1185">Reference proteome</keyword>
<dbReference type="EMBL" id="OX597814">
    <property type="protein sequence ID" value="CAI9716132.1"/>
    <property type="molecule type" value="Genomic_DNA"/>
</dbReference>
<accession>A0AA36AK53</accession>
<dbReference type="PANTHER" id="PTHR45913:SF21">
    <property type="entry name" value="DUF4371 DOMAIN-CONTAINING PROTEIN"/>
    <property type="match status" value="1"/>
</dbReference>
<evidence type="ECO:0008006" key="3">
    <source>
        <dbReference type="Google" id="ProtNLM"/>
    </source>
</evidence>
<dbReference type="PANTHER" id="PTHR45913">
    <property type="entry name" value="EPM2A-INTERACTING PROTEIN 1"/>
    <property type="match status" value="1"/>
</dbReference>
<organism evidence="1 2">
    <name type="scientific">Octopus vulgaris</name>
    <name type="common">Common octopus</name>
    <dbReference type="NCBI Taxonomy" id="6645"/>
    <lineage>
        <taxon>Eukaryota</taxon>
        <taxon>Metazoa</taxon>
        <taxon>Spiralia</taxon>
        <taxon>Lophotrochozoa</taxon>
        <taxon>Mollusca</taxon>
        <taxon>Cephalopoda</taxon>
        <taxon>Coleoidea</taxon>
        <taxon>Octopodiformes</taxon>
        <taxon>Octopoda</taxon>
        <taxon>Incirrata</taxon>
        <taxon>Octopodidae</taxon>
        <taxon>Octopus</taxon>
    </lineage>
</organism>
<sequence>MASMSSTTTGQAISDQILKLMEKSQLDPSKLCCLTIDGEPSMTGGTNGFTKKFLDTIGSQEIVVNHCIIQQERLCTKVLDFTGVMTSVVQCVNYIRARGLNHRQFKSFSEELDSGYPDVVHFSAVCWLSRAATQKRFWNLRKEIGSFMINKQQDAAYLNDDDWLNDTAFLTSHNIFQI</sequence>
<reference evidence="1" key="1">
    <citation type="submission" date="2023-08" db="EMBL/GenBank/DDBJ databases">
        <authorList>
            <person name="Alioto T."/>
            <person name="Alioto T."/>
            <person name="Gomez Garrido J."/>
        </authorList>
    </citation>
    <scope>NUCLEOTIDE SEQUENCE</scope>
</reference>
<name>A0AA36AK53_OCTVU</name>
<dbReference type="Proteomes" id="UP001162480">
    <property type="component" value="Chromosome 1"/>
</dbReference>
<proteinExistence type="predicted"/>
<evidence type="ECO:0000313" key="2">
    <source>
        <dbReference type="Proteomes" id="UP001162480"/>
    </source>
</evidence>
<dbReference type="AlphaFoldDB" id="A0AA36AK53"/>
<protein>
    <recommendedName>
        <fullName evidence="3">General transcription factor II-I repeat domain-containing protein 2-like</fullName>
    </recommendedName>
</protein>
<evidence type="ECO:0000313" key="1">
    <source>
        <dbReference type="EMBL" id="CAI9716132.1"/>
    </source>
</evidence>